<dbReference type="InterPro" id="IPR018643">
    <property type="entry name" value="DUF2069_membrane"/>
</dbReference>
<dbReference type="Pfam" id="PF09842">
    <property type="entry name" value="DUF2069"/>
    <property type="match status" value="1"/>
</dbReference>
<feature type="transmembrane region" description="Helical" evidence="1">
    <location>
        <begin position="65"/>
        <end position="85"/>
    </location>
</feature>
<name>A0A3N5Y2W2_9ALTE</name>
<evidence type="ECO:0000256" key="1">
    <source>
        <dbReference type="SAM" id="Phobius"/>
    </source>
</evidence>
<evidence type="ECO:0000313" key="3">
    <source>
        <dbReference type="Proteomes" id="UP000275281"/>
    </source>
</evidence>
<dbReference type="AlphaFoldDB" id="A0A3N5Y2W2"/>
<sequence>MANKTKFYRYVALLSHLALLLWVANWQLLVTKEHAYSVPFVVLIYLMPLLLPLHGILRGKAYTHAWANFFILFYFLHSITVLYAVPAERVYAAVELVLAVAMFTGCCVFARLRGRECGLGIGKLKDEMEREKQHFEQR</sequence>
<accession>A0A3N5Y2W2</accession>
<proteinExistence type="predicted"/>
<feature type="transmembrane region" description="Helical" evidence="1">
    <location>
        <begin position="34"/>
        <end position="53"/>
    </location>
</feature>
<feature type="transmembrane region" description="Helical" evidence="1">
    <location>
        <begin position="91"/>
        <end position="110"/>
    </location>
</feature>
<dbReference type="Proteomes" id="UP000275281">
    <property type="component" value="Unassembled WGS sequence"/>
</dbReference>
<dbReference type="EMBL" id="RPOK01000002">
    <property type="protein sequence ID" value="RPJ67680.1"/>
    <property type="molecule type" value="Genomic_DNA"/>
</dbReference>
<gene>
    <name evidence="2" type="ORF">DRW07_08080</name>
</gene>
<reference evidence="2 3" key="1">
    <citation type="submission" date="2018-11" db="EMBL/GenBank/DDBJ databases">
        <authorList>
            <person name="Ye M.-Q."/>
            <person name="Du Z.-J."/>
        </authorList>
    </citation>
    <scope>NUCLEOTIDE SEQUENCE [LARGE SCALE GENOMIC DNA]</scope>
    <source>
        <strain evidence="2 3">U0105</strain>
    </source>
</reference>
<evidence type="ECO:0000313" key="2">
    <source>
        <dbReference type="EMBL" id="RPJ67680.1"/>
    </source>
</evidence>
<organism evidence="2 3">
    <name type="scientific">Alteromonas sediminis</name>
    <dbReference type="NCBI Taxonomy" id="2259342"/>
    <lineage>
        <taxon>Bacteria</taxon>
        <taxon>Pseudomonadati</taxon>
        <taxon>Pseudomonadota</taxon>
        <taxon>Gammaproteobacteria</taxon>
        <taxon>Alteromonadales</taxon>
        <taxon>Alteromonadaceae</taxon>
        <taxon>Alteromonas/Salinimonas group</taxon>
        <taxon>Alteromonas</taxon>
    </lineage>
</organism>
<keyword evidence="1" id="KW-0812">Transmembrane</keyword>
<keyword evidence="1" id="KW-0472">Membrane</keyword>
<feature type="transmembrane region" description="Helical" evidence="1">
    <location>
        <begin position="7"/>
        <end position="28"/>
    </location>
</feature>
<comment type="caution">
    <text evidence="2">The sequence shown here is derived from an EMBL/GenBank/DDBJ whole genome shotgun (WGS) entry which is preliminary data.</text>
</comment>
<keyword evidence="3" id="KW-1185">Reference proteome</keyword>
<keyword evidence="1" id="KW-1133">Transmembrane helix</keyword>
<dbReference type="OrthoDB" id="5569826at2"/>
<protein>
    <submittedName>
        <fullName evidence="2">DUF2069 domain-containing protein</fullName>
    </submittedName>
</protein>